<organism evidence="1 2">
    <name type="scientific">Streptomyces macrosporus</name>
    <dbReference type="NCBI Taxonomy" id="44032"/>
    <lineage>
        <taxon>Bacteria</taxon>
        <taxon>Bacillati</taxon>
        <taxon>Actinomycetota</taxon>
        <taxon>Actinomycetes</taxon>
        <taxon>Kitasatosporales</taxon>
        <taxon>Streptomycetaceae</taxon>
        <taxon>Streptomyces</taxon>
    </lineage>
</organism>
<accession>A0ABP5XL38</accession>
<dbReference type="Proteomes" id="UP001501638">
    <property type="component" value="Unassembled WGS sequence"/>
</dbReference>
<gene>
    <name evidence="1" type="ORF">GCM10010405_49290</name>
</gene>
<name>A0ABP5XL38_9ACTN</name>
<keyword evidence="2" id="KW-1185">Reference proteome</keyword>
<dbReference type="Gene3D" id="6.20.20.10">
    <property type="match status" value="1"/>
</dbReference>
<reference evidence="2" key="1">
    <citation type="journal article" date="2019" name="Int. J. Syst. Evol. Microbiol.">
        <title>The Global Catalogue of Microorganisms (GCM) 10K type strain sequencing project: providing services to taxonomists for standard genome sequencing and annotation.</title>
        <authorList>
            <consortium name="The Broad Institute Genomics Platform"/>
            <consortium name="The Broad Institute Genome Sequencing Center for Infectious Disease"/>
            <person name="Wu L."/>
            <person name="Ma J."/>
        </authorList>
    </citation>
    <scope>NUCLEOTIDE SEQUENCE [LARGE SCALE GENOMIC DNA]</scope>
    <source>
        <strain evidence="2">JCM 6305</strain>
    </source>
</reference>
<evidence type="ECO:0000313" key="2">
    <source>
        <dbReference type="Proteomes" id="UP001501638"/>
    </source>
</evidence>
<protein>
    <submittedName>
        <fullName evidence="1">Uncharacterized protein</fullName>
    </submittedName>
</protein>
<evidence type="ECO:0000313" key="1">
    <source>
        <dbReference type="EMBL" id="GAA2459171.1"/>
    </source>
</evidence>
<dbReference type="EMBL" id="BAAASZ010000034">
    <property type="protein sequence ID" value="GAA2459171.1"/>
    <property type="molecule type" value="Genomic_DNA"/>
</dbReference>
<proteinExistence type="predicted"/>
<sequence>MPVSLIHAQRRSGPPAPRIVRRPFRCCPVCGMPSCLDRDACRRDFVNIEWLECPDCAGSGYDTTGFQIFCPACRGAKVLEVEIVDDSGVAE</sequence>
<comment type="caution">
    <text evidence="1">The sequence shown here is derived from an EMBL/GenBank/DDBJ whole genome shotgun (WGS) entry which is preliminary data.</text>
</comment>